<dbReference type="SMART" id="SM00825">
    <property type="entry name" value="PKS_KS"/>
    <property type="match status" value="1"/>
</dbReference>
<dbReference type="InterPro" id="IPR016039">
    <property type="entry name" value="Thiolase-like"/>
</dbReference>
<protein>
    <recommendedName>
        <fullName evidence="1">Ketosynthase family 3 (KS3) domain-containing protein</fullName>
    </recommendedName>
</protein>
<evidence type="ECO:0000313" key="3">
    <source>
        <dbReference type="Proteomes" id="UP000600918"/>
    </source>
</evidence>
<dbReference type="SUPFAM" id="SSF53901">
    <property type="entry name" value="Thiolase-like"/>
    <property type="match status" value="1"/>
</dbReference>
<dbReference type="PANTHER" id="PTHR43775">
    <property type="entry name" value="FATTY ACID SYNTHASE"/>
    <property type="match status" value="1"/>
</dbReference>
<dbReference type="Pfam" id="PF00109">
    <property type="entry name" value="ketoacyl-synt"/>
    <property type="match status" value="1"/>
</dbReference>
<reference evidence="2" key="1">
    <citation type="journal article" date="2020" name="G3 (Bethesda)">
        <title>High-Quality Assemblies for Three Invasive Social Wasps from the &lt;i&gt;Vespula&lt;/i&gt; Genus.</title>
        <authorList>
            <person name="Harrop T.W.R."/>
            <person name="Guhlin J."/>
            <person name="McLaughlin G.M."/>
            <person name="Permina E."/>
            <person name="Stockwell P."/>
            <person name="Gilligan J."/>
            <person name="Le Lec M.F."/>
            <person name="Gruber M.A.M."/>
            <person name="Quinn O."/>
            <person name="Lovegrove M."/>
            <person name="Duncan E.J."/>
            <person name="Remnant E.J."/>
            <person name="Van Eeckhoven J."/>
            <person name="Graham B."/>
            <person name="Knapp R.A."/>
            <person name="Langford K.W."/>
            <person name="Kronenberg Z."/>
            <person name="Press M.O."/>
            <person name="Eacker S.M."/>
            <person name="Wilson-Rankin E.E."/>
            <person name="Purcell J."/>
            <person name="Lester P.J."/>
            <person name="Dearden P.K."/>
        </authorList>
    </citation>
    <scope>NUCLEOTIDE SEQUENCE</scope>
    <source>
        <strain evidence="2">Volc-1</strain>
    </source>
</reference>
<dbReference type="GO" id="GO:0004312">
    <property type="term" value="F:fatty acid synthase activity"/>
    <property type="evidence" value="ECO:0007669"/>
    <property type="project" value="TreeGrafter"/>
</dbReference>
<keyword evidence="3" id="KW-1185">Reference proteome</keyword>
<comment type="caution">
    <text evidence="2">The sequence shown here is derived from an EMBL/GenBank/DDBJ whole genome shotgun (WGS) entry which is preliminary data.</text>
</comment>
<proteinExistence type="predicted"/>
<organism evidence="2 3">
    <name type="scientific">Vespula pensylvanica</name>
    <name type="common">Western yellow jacket</name>
    <name type="synonym">Wasp</name>
    <dbReference type="NCBI Taxonomy" id="30213"/>
    <lineage>
        <taxon>Eukaryota</taxon>
        <taxon>Metazoa</taxon>
        <taxon>Ecdysozoa</taxon>
        <taxon>Arthropoda</taxon>
        <taxon>Hexapoda</taxon>
        <taxon>Insecta</taxon>
        <taxon>Pterygota</taxon>
        <taxon>Neoptera</taxon>
        <taxon>Endopterygota</taxon>
        <taxon>Hymenoptera</taxon>
        <taxon>Apocrita</taxon>
        <taxon>Aculeata</taxon>
        <taxon>Vespoidea</taxon>
        <taxon>Vespidae</taxon>
        <taxon>Vespinae</taxon>
        <taxon>Vespula</taxon>
    </lineage>
</organism>
<dbReference type="InterPro" id="IPR014030">
    <property type="entry name" value="Ketoacyl_synth_N"/>
</dbReference>
<dbReference type="Proteomes" id="UP000600918">
    <property type="component" value="Unassembled WGS sequence"/>
</dbReference>
<dbReference type="InterPro" id="IPR050091">
    <property type="entry name" value="PKS_NRPS_Biosynth_Enz"/>
</dbReference>
<evidence type="ECO:0000259" key="1">
    <source>
        <dbReference type="SMART" id="SM00825"/>
    </source>
</evidence>
<sequence length="199" mass="22808">MTGYQDNKKSYKFLKYANPEPGEEVVISGIAGRFPESQNMMEFKNNIFNCKDCITENERHWKLGNSEIPKHFGKIQNIEKFDASFFGIHFKQAHLMDPMSRMMLEHAYEAIIDAGINPEDIRGTRTGVFVNSCFSDSEPTLLHSKLQYIRELIPKFHWFSVTQFLQLKILFLNSFTFWDSGNLPAIPEITTSSPGSGLA</sequence>
<feature type="domain" description="Ketosynthase family 3 (KS3)" evidence="1">
    <location>
        <begin position="25"/>
        <end position="198"/>
    </location>
</feature>
<evidence type="ECO:0000313" key="2">
    <source>
        <dbReference type="EMBL" id="KAF7431610.1"/>
    </source>
</evidence>
<dbReference type="InterPro" id="IPR020841">
    <property type="entry name" value="PKS_Beta-ketoAc_synthase_dom"/>
</dbReference>
<dbReference type="AlphaFoldDB" id="A0A834P7D8"/>
<dbReference type="GO" id="GO:0006633">
    <property type="term" value="P:fatty acid biosynthetic process"/>
    <property type="evidence" value="ECO:0007669"/>
    <property type="project" value="TreeGrafter"/>
</dbReference>
<gene>
    <name evidence="2" type="ORF">H0235_004534</name>
</gene>
<dbReference type="Gene3D" id="3.40.47.10">
    <property type="match status" value="1"/>
</dbReference>
<dbReference type="EMBL" id="JACSDY010000003">
    <property type="protein sequence ID" value="KAF7431610.1"/>
    <property type="molecule type" value="Genomic_DNA"/>
</dbReference>
<accession>A0A834P7D8</accession>
<name>A0A834P7D8_VESPE</name>
<dbReference type="PANTHER" id="PTHR43775:SF23">
    <property type="entry name" value="FATTY ACID SYNTHASE 3"/>
    <property type="match status" value="1"/>
</dbReference>